<evidence type="ECO:0008006" key="4">
    <source>
        <dbReference type="Google" id="ProtNLM"/>
    </source>
</evidence>
<proteinExistence type="predicted"/>
<sequence length="216" mass="24301">MQATQATSPQPPSPTRQSPFEKALTLIDTAHAQDPTPYHPPPSPSNPNPPPIPYELHYANRMTAHLSRRAPSASERLQLAVRAQHFRRWEVPRSEYPMTRTGYHAWRTYLKKRQKEMVVRVCVEAGLGGEAEGVGRLVGKEGLGGAEEEVRILEDVACLVFLDDQFEEFERGVEEEKMVGILRKTWGKMTARGRELALEIEMSERCRELAGKALAG</sequence>
<feature type="region of interest" description="Disordered" evidence="1">
    <location>
        <begin position="1"/>
        <end position="54"/>
    </location>
</feature>
<reference evidence="2" key="1">
    <citation type="journal article" date="2020" name="Stud. Mycol.">
        <title>101 Dothideomycetes genomes: a test case for predicting lifestyles and emergence of pathogens.</title>
        <authorList>
            <person name="Haridas S."/>
            <person name="Albert R."/>
            <person name="Binder M."/>
            <person name="Bloem J."/>
            <person name="Labutti K."/>
            <person name="Salamov A."/>
            <person name="Andreopoulos B."/>
            <person name="Baker S."/>
            <person name="Barry K."/>
            <person name="Bills G."/>
            <person name="Bluhm B."/>
            <person name="Cannon C."/>
            <person name="Castanera R."/>
            <person name="Culley D."/>
            <person name="Daum C."/>
            <person name="Ezra D."/>
            <person name="Gonzalez J."/>
            <person name="Henrissat B."/>
            <person name="Kuo A."/>
            <person name="Liang C."/>
            <person name="Lipzen A."/>
            <person name="Lutzoni F."/>
            <person name="Magnuson J."/>
            <person name="Mondo S."/>
            <person name="Nolan M."/>
            <person name="Ohm R."/>
            <person name="Pangilinan J."/>
            <person name="Park H.-J."/>
            <person name="Ramirez L."/>
            <person name="Alfaro M."/>
            <person name="Sun H."/>
            <person name="Tritt A."/>
            <person name="Yoshinaga Y."/>
            <person name="Zwiers L.-H."/>
            <person name="Turgeon B."/>
            <person name="Goodwin S."/>
            <person name="Spatafora J."/>
            <person name="Crous P."/>
            <person name="Grigoriev I."/>
        </authorList>
    </citation>
    <scope>NUCLEOTIDE SEQUENCE</scope>
    <source>
        <strain evidence="2">CBS 101060</strain>
    </source>
</reference>
<dbReference type="AlphaFoldDB" id="A0A9P4S9Z6"/>
<dbReference type="OrthoDB" id="417697at2759"/>
<dbReference type="Proteomes" id="UP000799429">
    <property type="component" value="Unassembled WGS sequence"/>
</dbReference>
<comment type="caution">
    <text evidence="2">The sequence shown here is derived from an EMBL/GenBank/DDBJ whole genome shotgun (WGS) entry which is preliminary data.</text>
</comment>
<dbReference type="EMBL" id="MU006096">
    <property type="protein sequence ID" value="KAF2838823.1"/>
    <property type="molecule type" value="Genomic_DNA"/>
</dbReference>
<gene>
    <name evidence="2" type="ORF">M501DRAFT_975673</name>
</gene>
<dbReference type="Pfam" id="PF13875">
    <property type="entry name" value="DUF4202"/>
    <property type="match status" value="1"/>
</dbReference>
<evidence type="ECO:0000313" key="3">
    <source>
        <dbReference type="Proteomes" id="UP000799429"/>
    </source>
</evidence>
<feature type="compositionally biased region" description="Pro residues" evidence="1">
    <location>
        <begin position="37"/>
        <end position="53"/>
    </location>
</feature>
<accession>A0A9P4S9Z6</accession>
<dbReference type="InterPro" id="IPR025255">
    <property type="entry name" value="DUF4202"/>
</dbReference>
<name>A0A9P4S9Z6_9PEZI</name>
<protein>
    <recommendedName>
        <fullName evidence="4">Glutamyl-tRNA synthetase</fullName>
    </recommendedName>
</protein>
<keyword evidence="3" id="KW-1185">Reference proteome</keyword>
<evidence type="ECO:0000256" key="1">
    <source>
        <dbReference type="SAM" id="MobiDB-lite"/>
    </source>
</evidence>
<organism evidence="2 3">
    <name type="scientific">Patellaria atrata CBS 101060</name>
    <dbReference type="NCBI Taxonomy" id="1346257"/>
    <lineage>
        <taxon>Eukaryota</taxon>
        <taxon>Fungi</taxon>
        <taxon>Dikarya</taxon>
        <taxon>Ascomycota</taxon>
        <taxon>Pezizomycotina</taxon>
        <taxon>Dothideomycetes</taxon>
        <taxon>Dothideomycetes incertae sedis</taxon>
        <taxon>Patellariales</taxon>
        <taxon>Patellariaceae</taxon>
        <taxon>Patellaria</taxon>
    </lineage>
</organism>
<dbReference type="PANTHER" id="PTHR41729:SF1">
    <property type="entry name" value="GLUTAMYL-TRNA SYNTHETASE"/>
    <property type="match status" value="1"/>
</dbReference>
<evidence type="ECO:0000313" key="2">
    <source>
        <dbReference type="EMBL" id="KAF2838823.1"/>
    </source>
</evidence>
<dbReference type="PANTHER" id="PTHR41729">
    <property type="entry name" value="GLUTAMYL-TRNA SYNTHETASE"/>
    <property type="match status" value="1"/>
</dbReference>